<dbReference type="InterPro" id="IPR028994">
    <property type="entry name" value="Integrin_alpha_N"/>
</dbReference>
<gene>
    <name evidence="2" type="ORF">DW064_16095</name>
</gene>
<organism evidence="2 3">
    <name type="scientific">Segatella copri</name>
    <dbReference type="NCBI Taxonomy" id="165179"/>
    <lineage>
        <taxon>Bacteria</taxon>
        <taxon>Pseudomonadati</taxon>
        <taxon>Bacteroidota</taxon>
        <taxon>Bacteroidia</taxon>
        <taxon>Bacteroidales</taxon>
        <taxon>Prevotellaceae</taxon>
        <taxon>Segatella</taxon>
    </lineage>
</organism>
<dbReference type="SUPFAM" id="SSF69318">
    <property type="entry name" value="Integrin alpha N-terminal domain"/>
    <property type="match status" value="1"/>
</dbReference>
<reference evidence="2 3" key="1">
    <citation type="submission" date="2018-08" db="EMBL/GenBank/DDBJ databases">
        <title>A genome reference for cultivated species of the human gut microbiota.</title>
        <authorList>
            <person name="Zou Y."/>
            <person name="Xue W."/>
            <person name="Luo G."/>
        </authorList>
    </citation>
    <scope>NUCLEOTIDE SEQUENCE [LARGE SCALE GENOMIC DNA]</scope>
    <source>
        <strain evidence="2 3">AF43-2</strain>
    </source>
</reference>
<proteinExistence type="predicted"/>
<feature type="non-terminal residue" evidence="2">
    <location>
        <position position="230"/>
    </location>
</feature>
<name>A0AA93BLK3_9BACT</name>
<dbReference type="AlphaFoldDB" id="A0AA93BLK3"/>
<dbReference type="InterPro" id="IPR022045">
    <property type="entry name" value="TcdB_toxin_mid/N"/>
</dbReference>
<evidence type="ECO:0000313" key="2">
    <source>
        <dbReference type="EMBL" id="RHK43311.1"/>
    </source>
</evidence>
<feature type="domain" description="Insecticide toxin TcdB middle/N-terminal" evidence="1">
    <location>
        <begin position="74"/>
        <end position="198"/>
    </location>
</feature>
<dbReference type="Proteomes" id="UP000284562">
    <property type="component" value="Unassembled WGS sequence"/>
</dbReference>
<dbReference type="Pfam" id="PF12256">
    <property type="entry name" value="TcdB_toxin_midN"/>
    <property type="match status" value="1"/>
</dbReference>
<comment type="caution">
    <text evidence="2">The sequence shown here is derived from an EMBL/GenBank/DDBJ whole genome shotgun (WGS) entry which is preliminary data.</text>
</comment>
<evidence type="ECO:0000313" key="3">
    <source>
        <dbReference type="Proteomes" id="UP000284562"/>
    </source>
</evidence>
<dbReference type="EMBL" id="QRNN01000181">
    <property type="protein sequence ID" value="RHK43311.1"/>
    <property type="molecule type" value="Genomic_DNA"/>
</dbReference>
<protein>
    <submittedName>
        <fullName evidence="2">Type IV secretion protein Rhs</fullName>
    </submittedName>
</protein>
<sequence length="230" mass="24869">MNSDGLPDKVWKSDHGIIVALNTGNGFDEPISWKGVSALSESASTSESANAAFTLTINIPVISIKISTNPGASTSHSINRPTYSLQDVDGDGYLDIVESEKESELKVTRSAIGRTNMLKSVTNSLGGTFTLDYAHTTPTYGLPGGKWVMSALTIDDGIHDDGPVMTTAFEYKDGKRDRHEREFLGFGEVITKNLDTEKGNSVYRQAVENYDVANYYTQGNVTATSVEDAN</sequence>
<accession>A0AA93BLK3</accession>
<evidence type="ECO:0000259" key="1">
    <source>
        <dbReference type="Pfam" id="PF12256"/>
    </source>
</evidence>